<dbReference type="EMBL" id="AP021861">
    <property type="protein sequence ID" value="BBO31141.1"/>
    <property type="molecule type" value="Genomic_DNA"/>
</dbReference>
<dbReference type="KEGG" id="lpav:PLANPX_0753"/>
<organism evidence="2 3">
    <name type="scientific">Lacipirellula parvula</name>
    <dbReference type="NCBI Taxonomy" id="2650471"/>
    <lineage>
        <taxon>Bacteria</taxon>
        <taxon>Pseudomonadati</taxon>
        <taxon>Planctomycetota</taxon>
        <taxon>Planctomycetia</taxon>
        <taxon>Pirellulales</taxon>
        <taxon>Lacipirellulaceae</taxon>
        <taxon>Lacipirellula</taxon>
    </lineage>
</organism>
<name>A0A5K7X8Q5_9BACT</name>
<proteinExistence type="predicted"/>
<evidence type="ECO:0000256" key="1">
    <source>
        <dbReference type="SAM" id="MobiDB-lite"/>
    </source>
</evidence>
<evidence type="ECO:0000313" key="3">
    <source>
        <dbReference type="Proteomes" id="UP000326837"/>
    </source>
</evidence>
<dbReference type="Proteomes" id="UP000326837">
    <property type="component" value="Chromosome"/>
</dbReference>
<gene>
    <name evidence="2" type="ORF">PLANPX_0753</name>
</gene>
<accession>A0A5K7X8Q5</accession>
<keyword evidence="3" id="KW-1185">Reference proteome</keyword>
<evidence type="ECO:0000313" key="2">
    <source>
        <dbReference type="EMBL" id="BBO31141.1"/>
    </source>
</evidence>
<feature type="region of interest" description="Disordered" evidence="1">
    <location>
        <begin position="1"/>
        <end position="21"/>
    </location>
</feature>
<protein>
    <submittedName>
        <fullName evidence="2">Uncharacterized protein</fullName>
    </submittedName>
</protein>
<sequence>MTNDEIRMTNGGRKRLPIQRPRPPFVIRHSGFVISSPALV</sequence>
<reference evidence="3" key="1">
    <citation type="submission" date="2019-10" db="EMBL/GenBank/DDBJ databases">
        <title>Lacipirellula parvula gen. nov., sp. nov., representing a lineage of planctomycetes widespread in freshwater anoxic habitats, and description of the family Lacipirellulaceae.</title>
        <authorList>
            <person name="Dedysh S.N."/>
            <person name="Kulichevskaya I.S."/>
            <person name="Beletsky A.V."/>
            <person name="Rakitin A.L."/>
            <person name="Mardanov A.V."/>
            <person name="Ivanova A.A."/>
            <person name="Saltykova V.X."/>
            <person name="Rijpstra W.I.C."/>
            <person name="Sinninghe Damste J.S."/>
            <person name="Ravin N.V."/>
        </authorList>
    </citation>
    <scope>NUCLEOTIDE SEQUENCE [LARGE SCALE GENOMIC DNA]</scope>
    <source>
        <strain evidence="3">PX69</strain>
    </source>
</reference>
<dbReference type="AlphaFoldDB" id="A0A5K7X8Q5"/>